<feature type="region of interest" description="Disordered" evidence="1">
    <location>
        <begin position="113"/>
        <end position="146"/>
    </location>
</feature>
<feature type="compositionally biased region" description="Polar residues" evidence="1">
    <location>
        <begin position="244"/>
        <end position="264"/>
    </location>
</feature>
<dbReference type="OrthoDB" id="5138418at2759"/>
<comment type="caution">
    <text evidence="2">The sequence shown here is derived from an EMBL/GenBank/DDBJ whole genome shotgun (WGS) entry which is preliminary data.</text>
</comment>
<name>A0A0F9X0H0_TRIHA</name>
<reference evidence="3" key="1">
    <citation type="journal article" date="2015" name="Genome Announc.">
        <title>Draft whole-genome sequence of the biocontrol agent Trichoderma harzianum T6776.</title>
        <authorList>
            <person name="Baroncelli R."/>
            <person name="Piaggeschi G."/>
            <person name="Fiorini L."/>
            <person name="Bertolini E."/>
            <person name="Zapparata A."/>
            <person name="Pe M.E."/>
            <person name="Sarrocco S."/>
            <person name="Vannacci G."/>
        </authorList>
    </citation>
    <scope>NUCLEOTIDE SEQUENCE [LARGE SCALE GENOMIC DNA]</scope>
    <source>
        <strain evidence="3">T6776</strain>
    </source>
</reference>
<dbReference type="Proteomes" id="UP000034112">
    <property type="component" value="Unassembled WGS sequence"/>
</dbReference>
<feature type="compositionally biased region" description="Polar residues" evidence="1">
    <location>
        <begin position="425"/>
        <end position="435"/>
    </location>
</feature>
<feature type="compositionally biased region" description="Low complexity" evidence="1">
    <location>
        <begin position="323"/>
        <end position="337"/>
    </location>
</feature>
<feature type="compositionally biased region" description="Polar residues" evidence="1">
    <location>
        <begin position="136"/>
        <end position="146"/>
    </location>
</feature>
<organism evidence="2 3">
    <name type="scientific">Trichoderma harzianum</name>
    <name type="common">Hypocrea lixii</name>
    <dbReference type="NCBI Taxonomy" id="5544"/>
    <lineage>
        <taxon>Eukaryota</taxon>
        <taxon>Fungi</taxon>
        <taxon>Dikarya</taxon>
        <taxon>Ascomycota</taxon>
        <taxon>Pezizomycotina</taxon>
        <taxon>Sordariomycetes</taxon>
        <taxon>Hypocreomycetidae</taxon>
        <taxon>Hypocreales</taxon>
        <taxon>Hypocreaceae</taxon>
        <taxon>Trichoderma</taxon>
    </lineage>
</organism>
<evidence type="ECO:0000313" key="3">
    <source>
        <dbReference type="Proteomes" id="UP000034112"/>
    </source>
</evidence>
<proteinExistence type="predicted"/>
<feature type="region of interest" description="Disordered" evidence="1">
    <location>
        <begin position="197"/>
        <end position="395"/>
    </location>
</feature>
<protein>
    <submittedName>
        <fullName evidence="2">Uncharacterized protein</fullName>
    </submittedName>
</protein>
<feature type="compositionally biased region" description="Low complexity" evidence="1">
    <location>
        <begin position="204"/>
        <end position="217"/>
    </location>
</feature>
<feature type="compositionally biased region" description="Low complexity" evidence="1">
    <location>
        <begin position="364"/>
        <end position="377"/>
    </location>
</feature>
<evidence type="ECO:0000256" key="1">
    <source>
        <dbReference type="SAM" id="MobiDB-lite"/>
    </source>
</evidence>
<dbReference type="OMA" id="GAFKGFY"/>
<feature type="region of interest" description="Disordered" evidence="1">
    <location>
        <begin position="411"/>
        <end position="457"/>
    </location>
</feature>
<feature type="compositionally biased region" description="Basic and acidic residues" evidence="1">
    <location>
        <begin position="219"/>
        <end position="228"/>
    </location>
</feature>
<dbReference type="AlphaFoldDB" id="A0A0F9X0H0"/>
<sequence length="514" mass="55842">MTFASHYHMSGTFHDGVHPGLFRPPVSPSSSTDYLSSSTFATESSKRKWSRSNGMQTGSFFEDVYMDSAPRNYALAGQLHSPVIGSNLDDADADAAMGESMYSDSDYRRALGTKRSRDEGDDDSTGGPTPLFTQPEPEQSTQSGSWGSFAFSTIGGVVGRVWEFCKAGAFKGFYAGGGTSYKMTSAGVSVDETGSNSDQTYYFQGGSQQQLQQQNSQPSRDHRFGGRERGRHLHRQLPKRDHYSNNNQNAGYDSSYDSGASTPTGPAPKRRRHTENGGELGKNWVMIHEPEAETRTPRRMPSSALPSPRYRTQQMPVTDRRMSSASSFSTPTTSNAAPLRPASRAAGRPGSRMSDASSLRPLQSASAASFASFKAPSAPKPPTPSHTPSHTPSRIPVKANTSAVLASSAALSTFEQGRRRRHTVVPSSSDPTASSGHRRRGSIASVATSRVNEIDASPRLDAEARKLAARRQMEERDNDERMSAFNKQLQDMIRQGREALGTTIEVDGSWEDIS</sequence>
<accession>A0A0F9X0H0</accession>
<feature type="compositionally biased region" description="Polar residues" evidence="1">
    <location>
        <begin position="354"/>
        <end position="363"/>
    </location>
</feature>
<gene>
    <name evidence="2" type="ORF">THAR02_09079</name>
</gene>
<dbReference type="EMBL" id="JOKZ01000381">
    <property type="protein sequence ID" value="KKO98810.1"/>
    <property type="molecule type" value="Genomic_DNA"/>
</dbReference>
<evidence type="ECO:0000313" key="2">
    <source>
        <dbReference type="EMBL" id="KKO98810.1"/>
    </source>
</evidence>